<evidence type="ECO:0000256" key="1">
    <source>
        <dbReference type="SAM" id="SignalP"/>
    </source>
</evidence>
<keyword evidence="1" id="KW-0732">Signal</keyword>
<sequence>MLPSVLVGGLVAFGSAPAHAQIINSHLVDLSPLDIVDAGQTTLEAIDPAILNLQVSEPFAIMATPPTPAGFTDPVGTQHTGYVSHNGNEVVHGHPLLIRETGSVDLGVRMRVERPQAYPPGRYTYTVRLTVTPL</sequence>
<keyword evidence="3" id="KW-1185">Reference proteome</keyword>
<protein>
    <submittedName>
        <fullName evidence="2">Uncharacterized protein</fullName>
    </submittedName>
</protein>
<feature type="signal peptide" evidence="1">
    <location>
        <begin position="1"/>
        <end position="20"/>
    </location>
</feature>
<evidence type="ECO:0000313" key="3">
    <source>
        <dbReference type="Proteomes" id="UP000481033"/>
    </source>
</evidence>
<reference evidence="2 3" key="1">
    <citation type="journal article" date="2020" name="Microb. Ecol.">
        <title>Ecogenomics of the Marine Benthic Filamentous Cyanobacterium Adonisia.</title>
        <authorList>
            <person name="Walter J.M."/>
            <person name="Coutinho F.H."/>
            <person name="Leomil L."/>
            <person name="Hargreaves P.I."/>
            <person name="Campeao M.E."/>
            <person name="Vieira V.V."/>
            <person name="Silva B.S."/>
            <person name="Fistarol G.O."/>
            <person name="Salomon P.S."/>
            <person name="Sawabe T."/>
            <person name="Mino S."/>
            <person name="Hosokawa M."/>
            <person name="Miyashita H."/>
            <person name="Maruyama F."/>
            <person name="van Verk M.C."/>
            <person name="Dutilh B.E."/>
            <person name="Thompson C.C."/>
            <person name="Thompson F.L."/>
        </authorList>
    </citation>
    <scope>NUCLEOTIDE SEQUENCE [LARGE SCALE GENOMIC DNA]</scope>
    <source>
        <strain evidence="2 3">CCMR0081</strain>
    </source>
</reference>
<name>A0A6M0RFW1_9CYAN</name>
<proteinExistence type="predicted"/>
<dbReference type="AlphaFoldDB" id="A0A6M0RFW1"/>
<feature type="chain" id="PRO_5026843702" evidence="1">
    <location>
        <begin position="21"/>
        <end position="134"/>
    </location>
</feature>
<dbReference type="EMBL" id="QXHD01000004">
    <property type="protein sequence ID" value="NEZ55108.1"/>
    <property type="molecule type" value="Genomic_DNA"/>
</dbReference>
<evidence type="ECO:0000313" key="2">
    <source>
        <dbReference type="EMBL" id="NEZ55108.1"/>
    </source>
</evidence>
<dbReference type="Proteomes" id="UP000481033">
    <property type="component" value="Unassembled WGS sequence"/>
</dbReference>
<organism evidence="2 3">
    <name type="scientific">Adonisia turfae CCMR0081</name>
    <dbReference type="NCBI Taxonomy" id="2292702"/>
    <lineage>
        <taxon>Bacteria</taxon>
        <taxon>Bacillati</taxon>
        <taxon>Cyanobacteriota</taxon>
        <taxon>Adonisia</taxon>
        <taxon>Adonisia turfae</taxon>
    </lineage>
</organism>
<comment type="caution">
    <text evidence="2">The sequence shown here is derived from an EMBL/GenBank/DDBJ whole genome shotgun (WGS) entry which is preliminary data.</text>
</comment>
<gene>
    <name evidence="2" type="ORF">DXZ20_05330</name>
</gene>
<accession>A0A6M0RFW1</accession>